<proteinExistence type="inferred from homology"/>
<dbReference type="EMBL" id="CDMZ01003997">
    <property type="protein sequence ID" value="CEM48336.1"/>
    <property type="molecule type" value="Genomic_DNA"/>
</dbReference>
<evidence type="ECO:0000256" key="5">
    <source>
        <dbReference type="ARBA" id="ARBA00022840"/>
    </source>
</evidence>
<reference evidence="6" key="1">
    <citation type="submission" date="2014-11" db="EMBL/GenBank/DDBJ databases">
        <authorList>
            <person name="Otto D Thomas"/>
            <person name="Naeem Raeece"/>
        </authorList>
    </citation>
    <scope>NUCLEOTIDE SEQUENCE</scope>
</reference>
<dbReference type="SUPFAM" id="SSF56112">
    <property type="entry name" value="Protein kinase-like (PK-like)"/>
    <property type="match status" value="1"/>
</dbReference>
<dbReference type="VEuPathDB" id="CryptoDB:Cvel_8786"/>
<name>A0A0G4HV42_9ALVE</name>
<gene>
    <name evidence="6" type="ORF">Cvel_8786</name>
</gene>
<evidence type="ECO:0000256" key="1">
    <source>
        <dbReference type="ARBA" id="ARBA00010165"/>
    </source>
</evidence>
<evidence type="ECO:0000256" key="4">
    <source>
        <dbReference type="ARBA" id="ARBA00022777"/>
    </source>
</evidence>
<dbReference type="PANTHER" id="PTHR34273:SF2">
    <property type="entry name" value="METHYLTHIORIBOSE KINASE"/>
    <property type="match status" value="1"/>
</dbReference>
<evidence type="ECO:0000313" key="6">
    <source>
        <dbReference type="EMBL" id="CEM48336.1"/>
    </source>
</evidence>
<dbReference type="AlphaFoldDB" id="A0A0G4HV42"/>
<comment type="similarity">
    <text evidence="1">Belongs to the methylthioribose kinase family.</text>
</comment>
<accession>A0A0G4HV42</accession>
<protein>
    <submittedName>
        <fullName evidence="6">Uncharacterized protein</fullName>
    </submittedName>
</protein>
<evidence type="ECO:0000256" key="3">
    <source>
        <dbReference type="ARBA" id="ARBA00022741"/>
    </source>
</evidence>
<keyword evidence="2" id="KW-0808">Transferase</keyword>
<dbReference type="PANTHER" id="PTHR34273">
    <property type="entry name" value="METHYLTHIORIBOSE KINASE"/>
    <property type="match status" value="1"/>
</dbReference>
<keyword evidence="4" id="KW-0418">Kinase</keyword>
<evidence type="ECO:0000256" key="2">
    <source>
        <dbReference type="ARBA" id="ARBA00022679"/>
    </source>
</evidence>
<dbReference type="GO" id="GO:0005524">
    <property type="term" value="F:ATP binding"/>
    <property type="evidence" value="ECO:0007669"/>
    <property type="project" value="UniProtKB-KW"/>
</dbReference>
<sequence length="99" mass="10192">MSTEADGGFRILSPLDVREFLLENLPSLVAEVFGDGDGGSPPQLSVEEVGDGNMNHVYVVKGTSGARSTGDSKQGEAAGRAGALVVKQALPYVRCVGEG</sequence>
<keyword evidence="3" id="KW-0547">Nucleotide-binding</keyword>
<dbReference type="InterPro" id="IPR011009">
    <property type="entry name" value="Kinase-like_dom_sf"/>
</dbReference>
<dbReference type="Gene3D" id="3.30.200.20">
    <property type="entry name" value="Phosphorylase Kinase, domain 1"/>
    <property type="match status" value="1"/>
</dbReference>
<organism evidence="6">
    <name type="scientific">Chromera velia CCMP2878</name>
    <dbReference type="NCBI Taxonomy" id="1169474"/>
    <lineage>
        <taxon>Eukaryota</taxon>
        <taxon>Sar</taxon>
        <taxon>Alveolata</taxon>
        <taxon>Colpodellida</taxon>
        <taxon>Chromeraceae</taxon>
        <taxon>Chromera</taxon>
    </lineage>
</organism>
<dbReference type="GO" id="GO:0016301">
    <property type="term" value="F:kinase activity"/>
    <property type="evidence" value="ECO:0007669"/>
    <property type="project" value="UniProtKB-KW"/>
</dbReference>
<keyword evidence="5" id="KW-0067">ATP-binding</keyword>